<dbReference type="AlphaFoldDB" id="A0A814SWI5"/>
<comment type="caution">
    <text evidence="5">The sequence shown here is derived from an EMBL/GenBank/DDBJ whole genome shotgun (WGS) entry which is preliminary data.</text>
</comment>
<dbReference type="InterPro" id="IPR019320">
    <property type="entry name" value="BORCS8"/>
</dbReference>
<dbReference type="PANTHER" id="PTHR21146:SF0">
    <property type="entry name" value="BLOC-1-RELATED COMPLEX SUBUNIT 8"/>
    <property type="match status" value="1"/>
</dbReference>
<gene>
    <name evidence="5" type="ORF">BJG266_LOCUS24043</name>
    <name evidence="6" type="ORF">QVE165_LOCUS29069</name>
</gene>
<dbReference type="PANTHER" id="PTHR21146">
    <property type="entry name" value="MEF2B PROTEIN"/>
    <property type="match status" value="1"/>
</dbReference>
<proteinExistence type="inferred from homology"/>
<dbReference type="OrthoDB" id="10044187at2759"/>
<dbReference type="EMBL" id="CAJNOM010000231">
    <property type="protein sequence ID" value="CAF1261380.1"/>
    <property type="molecule type" value="Genomic_DNA"/>
</dbReference>
<evidence type="ECO:0000313" key="6">
    <source>
        <dbReference type="EMBL" id="CAF1261380.1"/>
    </source>
</evidence>
<comment type="subcellular location">
    <subcellularLocation>
        <location evidence="1">Lysosome membrane</location>
    </subcellularLocation>
</comment>
<evidence type="ECO:0000313" key="7">
    <source>
        <dbReference type="Proteomes" id="UP000663832"/>
    </source>
</evidence>
<keyword evidence="7" id="KW-1185">Reference proteome</keyword>
<dbReference type="Proteomes" id="UP000663832">
    <property type="component" value="Unassembled WGS sequence"/>
</dbReference>
<accession>A0A814SWI5</accession>
<sequence length="137" mass="15744">MISSSSLLESRLNSLTNRSDPDTESKVRSSIRAINETIQSNANEPSLAFYRIQEHVRRTLPTMIQKRIELESLHDRMNGLIFDVEYSVDAVKSLGNSDEHFNNIATYLEKSVYISKQMNLLKQQQVQQQLLEKKDAS</sequence>
<reference evidence="5" key="1">
    <citation type="submission" date="2021-02" db="EMBL/GenBank/DDBJ databases">
        <authorList>
            <person name="Nowell W R."/>
        </authorList>
    </citation>
    <scope>NUCLEOTIDE SEQUENCE</scope>
</reference>
<keyword evidence="3" id="KW-0472">Membrane</keyword>
<organism evidence="5 8">
    <name type="scientific">Adineta steineri</name>
    <dbReference type="NCBI Taxonomy" id="433720"/>
    <lineage>
        <taxon>Eukaryota</taxon>
        <taxon>Metazoa</taxon>
        <taxon>Spiralia</taxon>
        <taxon>Gnathifera</taxon>
        <taxon>Rotifera</taxon>
        <taxon>Eurotatoria</taxon>
        <taxon>Bdelloidea</taxon>
        <taxon>Adinetida</taxon>
        <taxon>Adinetidae</taxon>
        <taxon>Adineta</taxon>
    </lineage>
</organism>
<evidence type="ECO:0000256" key="3">
    <source>
        <dbReference type="ARBA" id="ARBA00023136"/>
    </source>
</evidence>
<evidence type="ECO:0000256" key="2">
    <source>
        <dbReference type="ARBA" id="ARBA00010463"/>
    </source>
</evidence>
<dbReference type="EMBL" id="CAJNOI010000167">
    <property type="protein sequence ID" value="CAF1150118.1"/>
    <property type="molecule type" value="Genomic_DNA"/>
</dbReference>
<dbReference type="Proteomes" id="UP000663877">
    <property type="component" value="Unassembled WGS sequence"/>
</dbReference>
<dbReference type="Pfam" id="PF10167">
    <property type="entry name" value="BORCS8"/>
    <property type="match status" value="1"/>
</dbReference>
<evidence type="ECO:0000313" key="5">
    <source>
        <dbReference type="EMBL" id="CAF1150118.1"/>
    </source>
</evidence>
<protein>
    <submittedName>
        <fullName evidence="5">Uncharacterized protein</fullName>
    </submittedName>
</protein>
<comment type="similarity">
    <text evidence="2">Belongs to the BORCS8 family.</text>
</comment>
<dbReference type="GO" id="GO:0099078">
    <property type="term" value="C:BORC complex"/>
    <property type="evidence" value="ECO:0007669"/>
    <property type="project" value="TreeGrafter"/>
</dbReference>
<dbReference type="GO" id="GO:0005765">
    <property type="term" value="C:lysosomal membrane"/>
    <property type="evidence" value="ECO:0007669"/>
    <property type="project" value="UniProtKB-SubCell"/>
</dbReference>
<evidence type="ECO:0000313" key="8">
    <source>
        <dbReference type="Proteomes" id="UP000663877"/>
    </source>
</evidence>
<evidence type="ECO:0000256" key="1">
    <source>
        <dbReference type="ARBA" id="ARBA00004656"/>
    </source>
</evidence>
<keyword evidence="4" id="KW-0458">Lysosome</keyword>
<name>A0A814SWI5_9BILA</name>
<evidence type="ECO:0000256" key="4">
    <source>
        <dbReference type="ARBA" id="ARBA00023228"/>
    </source>
</evidence>